<keyword evidence="1" id="KW-1133">Transmembrane helix</keyword>
<dbReference type="PANTHER" id="PTHR33868:SF10">
    <property type="entry name" value="OS08G0483100 PROTEIN"/>
    <property type="match status" value="1"/>
</dbReference>
<evidence type="ECO:0000313" key="2">
    <source>
        <dbReference type="EMBL" id="KAJ4850490.1"/>
    </source>
</evidence>
<gene>
    <name evidence="2" type="ORF">Tsubulata_011951</name>
</gene>
<dbReference type="EMBL" id="JAKUCV010000311">
    <property type="protein sequence ID" value="KAJ4850490.1"/>
    <property type="molecule type" value="Genomic_DNA"/>
</dbReference>
<protein>
    <submittedName>
        <fullName evidence="2">Uncharacterized protein</fullName>
    </submittedName>
</protein>
<dbReference type="OrthoDB" id="1673621at2759"/>
<organism evidence="2 3">
    <name type="scientific">Turnera subulata</name>
    <dbReference type="NCBI Taxonomy" id="218843"/>
    <lineage>
        <taxon>Eukaryota</taxon>
        <taxon>Viridiplantae</taxon>
        <taxon>Streptophyta</taxon>
        <taxon>Embryophyta</taxon>
        <taxon>Tracheophyta</taxon>
        <taxon>Spermatophyta</taxon>
        <taxon>Magnoliopsida</taxon>
        <taxon>eudicotyledons</taxon>
        <taxon>Gunneridae</taxon>
        <taxon>Pentapetalae</taxon>
        <taxon>rosids</taxon>
        <taxon>fabids</taxon>
        <taxon>Malpighiales</taxon>
        <taxon>Passifloraceae</taxon>
        <taxon>Turnera</taxon>
    </lineage>
</organism>
<dbReference type="PANTHER" id="PTHR33868">
    <property type="entry name" value="EXPRESSED PROTEIN"/>
    <property type="match status" value="1"/>
</dbReference>
<sequence length="212" mass="23457">MAGWASNNQKMNSRSPFLSDKDILMGTLLSPKSSGIDLMQNCDLPPPQVVFSGSHNMILSSLNEAFNMKAAAKGRGEDDKYDLGDEKLELLKALRLSQTRAREAERKAASLVVERDRLSAALLKESMQLFAYRQWVRLLEVQVLMSQRELSQSKEQTSCGDCGESEAAAGELLKKGKGFVEDEDGIDDQSWIVALVLCLGFVGFAFGYLHLF</sequence>
<keyword evidence="1" id="KW-0812">Transmembrane</keyword>
<reference evidence="2" key="1">
    <citation type="submission" date="2022-02" db="EMBL/GenBank/DDBJ databases">
        <authorList>
            <person name="Henning P.M."/>
            <person name="McCubbin A.G."/>
            <person name="Shore J.S."/>
        </authorList>
    </citation>
    <scope>NUCLEOTIDE SEQUENCE</scope>
    <source>
        <strain evidence="2">F60SS</strain>
        <tissue evidence="2">Leaves</tissue>
    </source>
</reference>
<keyword evidence="3" id="KW-1185">Reference proteome</keyword>
<proteinExistence type="predicted"/>
<comment type="caution">
    <text evidence="2">The sequence shown here is derived from an EMBL/GenBank/DDBJ whole genome shotgun (WGS) entry which is preliminary data.</text>
</comment>
<accession>A0A9Q0GK80</accession>
<evidence type="ECO:0000313" key="3">
    <source>
        <dbReference type="Proteomes" id="UP001141552"/>
    </source>
</evidence>
<evidence type="ECO:0000256" key="1">
    <source>
        <dbReference type="SAM" id="Phobius"/>
    </source>
</evidence>
<reference evidence="2" key="2">
    <citation type="journal article" date="2023" name="Plants (Basel)">
        <title>Annotation of the Turnera subulata (Passifloraceae) Draft Genome Reveals the S-Locus Evolved after the Divergence of Turneroideae from Passifloroideae in a Stepwise Manner.</title>
        <authorList>
            <person name="Henning P.M."/>
            <person name="Roalson E.H."/>
            <person name="Mir W."/>
            <person name="McCubbin A.G."/>
            <person name="Shore J.S."/>
        </authorList>
    </citation>
    <scope>NUCLEOTIDE SEQUENCE</scope>
    <source>
        <strain evidence="2">F60SS</strain>
    </source>
</reference>
<dbReference type="AlphaFoldDB" id="A0A9Q0GK80"/>
<feature type="transmembrane region" description="Helical" evidence="1">
    <location>
        <begin position="191"/>
        <end position="211"/>
    </location>
</feature>
<keyword evidence="1" id="KW-0472">Membrane</keyword>
<dbReference type="Proteomes" id="UP001141552">
    <property type="component" value="Unassembled WGS sequence"/>
</dbReference>
<name>A0A9Q0GK80_9ROSI</name>